<keyword evidence="7" id="KW-0648">Protein biosynthesis</keyword>
<keyword evidence="1 7" id="KW-0436">Ligase</keyword>
<dbReference type="InterPro" id="IPR020058">
    <property type="entry name" value="Glu/Gln-tRNA-synth_Ib_cat-dom"/>
</dbReference>
<evidence type="ECO:0000256" key="3">
    <source>
        <dbReference type="ARBA" id="ARBA00022741"/>
    </source>
</evidence>
<feature type="domain" description="Glutamyl/glutaminyl-tRNA synthetase class Ib catalytic" evidence="8">
    <location>
        <begin position="4"/>
        <end position="266"/>
    </location>
</feature>
<dbReference type="OrthoDB" id="9807503at2"/>
<keyword evidence="2" id="KW-0479">Metal-binding</keyword>
<organism evidence="9 10">
    <name type="scientific">Acidocella aminolytica 101 = DSM 11237</name>
    <dbReference type="NCBI Taxonomy" id="1120923"/>
    <lineage>
        <taxon>Bacteria</taxon>
        <taxon>Pseudomonadati</taxon>
        <taxon>Pseudomonadota</taxon>
        <taxon>Alphaproteobacteria</taxon>
        <taxon>Acetobacterales</taxon>
        <taxon>Acidocellaceae</taxon>
        <taxon>Acidocella</taxon>
    </lineage>
</organism>
<keyword evidence="5 7" id="KW-0067">ATP-binding</keyword>
<dbReference type="InterPro" id="IPR000924">
    <property type="entry name" value="Glu/Gln-tRNA-synth"/>
</dbReference>
<comment type="similarity">
    <text evidence="7">Belongs to the class-I aminoacyl-tRNA synthetase family.</text>
</comment>
<evidence type="ECO:0000259" key="8">
    <source>
        <dbReference type="Pfam" id="PF00749"/>
    </source>
</evidence>
<dbReference type="InterPro" id="IPR049940">
    <property type="entry name" value="GluQ/Sye"/>
</dbReference>
<reference evidence="9 10" key="1">
    <citation type="submission" date="2012-11" db="EMBL/GenBank/DDBJ databases">
        <title>Whole genome sequence of Acidocella aminolytica 101 = DSM 11237.</title>
        <authorList>
            <person name="Azuma Y."/>
            <person name="Higashiura N."/>
            <person name="Hirakawa H."/>
            <person name="Matsushita K."/>
        </authorList>
    </citation>
    <scope>NUCLEOTIDE SEQUENCE [LARGE SCALE GENOMIC DNA]</scope>
    <source>
        <strain evidence="10">101 / DSM 11237</strain>
    </source>
</reference>
<dbReference type="GO" id="GO:0004818">
    <property type="term" value="F:glutamate-tRNA ligase activity"/>
    <property type="evidence" value="ECO:0007669"/>
    <property type="project" value="TreeGrafter"/>
</dbReference>
<dbReference type="PANTHER" id="PTHR43311:SF1">
    <property type="entry name" value="GLUTAMYL-Q TRNA(ASP) SYNTHETASE"/>
    <property type="match status" value="1"/>
</dbReference>
<accession>A0A0D6PCC3</accession>
<dbReference type="NCBIfam" id="NF004315">
    <property type="entry name" value="PRK05710.1-4"/>
    <property type="match status" value="1"/>
</dbReference>
<dbReference type="PANTHER" id="PTHR43311">
    <property type="entry name" value="GLUTAMATE--TRNA LIGASE"/>
    <property type="match status" value="1"/>
</dbReference>
<evidence type="ECO:0000256" key="2">
    <source>
        <dbReference type="ARBA" id="ARBA00022723"/>
    </source>
</evidence>
<evidence type="ECO:0000256" key="6">
    <source>
        <dbReference type="ARBA" id="ARBA00023146"/>
    </source>
</evidence>
<dbReference type="Proteomes" id="UP000032668">
    <property type="component" value="Unassembled WGS sequence"/>
</dbReference>
<dbReference type="InterPro" id="IPR001412">
    <property type="entry name" value="aa-tRNA-synth_I_CS"/>
</dbReference>
<dbReference type="AlphaFoldDB" id="A0A0D6PCC3"/>
<dbReference type="GO" id="GO:0005524">
    <property type="term" value="F:ATP binding"/>
    <property type="evidence" value="ECO:0007669"/>
    <property type="project" value="UniProtKB-KW"/>
</dbReference>
<dbReference type="STRING" id="1120923.SAMN02746095_00302"/>
<dbReference type="GO" id="GO:0006424">
    <property type="term" value="P:glutamyl-tRNA aminoacylation"/>
    <property type="evidence" value="ECO:0007669"/>
    <property type="project" value="TreeGrafter"/>
</dbReference>
<dbReference type="RefSeq" id="WP_048877763.1">
    <property type="nucleotide sequence ID" value="NZ_BANC01000020.1"/>
</dbReference>
<evidence type="ECO:0000313" key="9">
    <source>
        <dbReference type="EMBL" id="GAN79307.1"/>
    </source>
</evidence>
<dbReference type="Pfam" id="PF00749">
    <property type="entry name" value="tRNA-synt_1c"/>
    <property type="match status" value="1"/>
</dbReference>
<keyword evidence="4" id="KW-0862">Zinc</keyword>
<evidence type="ECO:0000313" key="10">
    <source>
        <dbReference type="Proteomes" id="UP000032668"/>
    </source>
</evidence>
<dbReference type="SUPFAM" id="SSF52374">
    <property type="entry name" value="Nucleotidylyl transferase"/>
    <property type="match status" value="1"/>
</dbReference>
<protein>
    <submittedName>
        <fullName evidence="9">Glutamyl-tRNA synthetase</fullName>
    </submittedName>
</protein>
<sequence>MTIISRFAPSPTGELHLGHAYSAWLGRQRADIWHLRLEDIDTIRCKPAFSAAIQEDLSWLGLAWDGDIRIQSNHFPDYTAALETLQADDLLYPCFCTRAEIARAQSAPHAVEGVYPGTCRHLPPQDRKKRIESGQTYALRLDTTFASHKTGNLRFFDESLGWVTAEPQRLGDVVLARKDTPSSYHLCVVHDDALQGVTHVVRGDDLREVTHIQVLLQALLGYATPVYVHHKLLLDAAGKRLAKRDKSRTLRHLRQQGADPAALLRQFENI</sequence>
<dbReference type="Gene3D" id="3.40.50.620">
    <property type="entry name" value="HUPs"/>
    <property type="match status" value="1"/>
</dbReference>
<keyword evidence="3 7" id="KW-0547">Nucleotide-binding</keyword>
<dbReference type="EMBL" id="BANC01000020">
    <property type="protein sequence ID" value="GAN79307.1"/>
    <property type="molecule type" value="Genomic_DNA"/>
</dbReference>
<dbReference type="PRINTS" id="PR00987">
    <property type="entry name" value="TRNASYNTHGLU"/>
</dbReference>
<comment type="caution">
    <text evidence="9">The sequence shown here is derived from an EMBL/GenBank/DDBJ whole genome shotgun (WGS) entry which is preliminary data.</text>
</comment>
<dbReference type="PROSITE" id="PS00178">
    <property type="entry name" value="AA_TRNA_LIGASE_I"/>
    <property type="match status" value="1"/>
</dbReference>
<name>A0A0D6PCC3_9PROT</name>
<dbReference type="GO" id="GO:0005829">
    <property type="term" value="C:cytosol"/>
    <property type="evidence" value="ECO:0007669"/>
    <property type="project" value="TreeGrafter"/>
</dbReference>
<dbReference type="InterPro" id="IPR014729">
    <property type="entry name" value="Rossmann-like_a/b/a_fold"/>
</dbReference>
<proteinExistence type="inferred from homology"/>
<evidence type="ECO:0000256" key="4">
    <source>
        <dbReference type="ARBA" id="ARBA00022833"/>
    </source>
</evidence>
<keyword evidence="10" id="KW-1185">Reference proteome</keyword>
<gene>
    <name evidence="9" type="ORF">Aam_020_071</name>
</gene>
<evidence type="ECO:0000256" key="1">
    <source>
        <dbReference type="ARBA" id="ARBA00022598"/>
    </source>
</evidence>
<evidence type="ECO:0000256" key="5">
    <source>
        <dbReference type="ARBA" id="ARBA00022840"/>
    </source>
</evidence>
<evidence type="ECO:0000256" key="7">
    <source>
        <dbReference type="RuleBase" id="RU363037"/>
    </source>
</evidence>
<keyword evidence="6 7" id="KW-0030">Aminoacyl-tRNA synthetase</keyword>